<dbReference type="OMA" id="CYDPRDN"/>
<evidence type="ECO:0000256" key="4">
    <source>
        <dbReference type="ARBA" id="ARBA00043912"/>
    </source>
</evidence>
<sequence length="509" mass="57432">MSPTASSMPEDSRTLDYSQRLLANLSNLRENPALNLCDVEIVPGWTTSTPNSKQFYAHRIVLAAASPYFNAMFNCGLVEANRQQIAIQSMSDVTLESLLNFIYSGKISITRDNVQDIIVAGDMIELKEVVDLCTQYLVNELEPNNAVGIFRFATDHNCQRLREATEKFIFDHFVEVSKGEEFRDLPREMLVGFLSSEFLRVDSEYQVFVAALSWVESDLTARRRFIFDVLKFIRLPLVPSKLLESYLSECPDISLRVALTSVKKDIALKRGTLVTLNAQPRKHAKKNVYIIGGSQREFGSAWTRKEQTYHSVEVFDTFRGAWHDDIGGGIERYDPTSDHWSLIAKMQEARFSMGIVPYHGLIYLVGGCTHSRRHMQELVSFNPNTGEWSVHASMIVSRSQMGCVVLDDHLYVLGGTNRHNEVLKSVERYSFKEDAWSMVPCMGQARASPAVASADGKIYVFGGDQINEVNFYRARTTISSSECYDPLTNQWTDSMDLPMSRSEAGAVVI</sequence>
<dbReference type="Pfam" id="PF00651">
    <property type="entry name" value="BTB"/>
    <property type="match status" value="1"/>
</dbReference>
<proteinExistence type="predicted"/>
<dbReference type="InterPro" id="IPR017096">
    <property type="entry name" value="BTB-kelch_protein"/>
</dbReference>
<accession>A0A553NC00</accession>
<protein>
    <recommendedName>
        <fullName evidence="1">Kelch-like protein diablo</fullName>
    </recommendedName>
</protein>
<dbReference type="InterPro" id="IPR006652">
    <property type="entry name" value="Kelch_1"/>
</dbReference>
<dbReference type="InterPro" id="IPR011333">
    <property type="entry name" value="SKP1/BTB/POZ_sf"/>
</dbReference>
<dbReference type="GO" id="GO:0003779">
    <property type="term" value="F:actin binding"/>
    <property type="evidence" value="ECO:0007669"/>
    <property type="project" value="UniProtKB-KW"/>
</dbReference>
<comment type="caution">
    <text evidence="6">The sequence shown here is derived from an EMBL/GenBank/DDBJ whole genome shotgun (WGS) entry which is preliminary data.</text>
</comment>
<dbReference type="Pfam" id="PF07707">
    <property type="entry name" value="BACK"/>
    <property type="match status" value="1"/>
</dbReference>
<evidence type="ECO:0000313" key="6">
    <source>
        <dbReference type="EMBL" id="TRY62974.1"/>
    </source>
</evidence>
<dbReference type="Proteomes" id="UP000318571">
    <property type="component" value="Chromosome 10"/>
</dbReference>
<dbReference type="Gene3D" id="3.30.710.10">
    <property type="entry name" value="Potassium Channel Kv1.1, Chain A"/>
    <property type="match status" value="1"/>
</dbReference>
<dbReference type="FunFam" id="1.25.40.420:FF:000001">
    <property type="entry name" value="Kelch-like family member 12"/>
    <property type="match status" value="1"/>
</dbReference>
<dbReference type="SUPFAM" id="SSF117281">
    <property type="entry name" value="Kelch motif"/>
    <property type="match status" value="1"/>
</dbReference>
<organism evidence="6 7">
    <name type="scientific">Tigriopus californicus</name>
    <name type="common">Marine copepod</name>
    <dbReference type="NCBI Taxonomy" id="6832"/>
    <lineage>
        <taxon>Eukaryota</taxon>
        <taxon>Metazoa</taxon>
        <taxon>Ecdysozoa</taxon>
        <taxon>Arthropoda</taxon>
        <taxon>Crustacea</taxon>
        <taxon>Multicrustacea</taxon>
        <taxon>Hexanauplia</taxon>
        <taxon>Copepoda</taxon>
        <taxon>Harpacticoida</taxon>
        <taxon>Harpacticidae</taxon>
        <taxon>Tigriopus</taxon>
    </lineage>
</organism>
<evidence type="ECO:0000256" key="3">
    <source>
        <dbReference type="ARBA" id="ARBA00022737"/>
    </source>
</evidence>
<dbReference type="SMART" id="SM00875">
    <property type="entry name" value="BACK"/>
    <property type="match status" value="1"/>
</dbReference>
<dbReference type="InterPro" id="IPR011705">
    <property type="entry name" value="BACK"/>
</dbReference>
<dbReference type="InterPro" id="IPR000210">
    <property type="entry name" value="BTB/POZ_dom"/>
</dbReference>
<evidence type="ECO:0000256" key="2">
    <source>
        <dbReference type="ARBA" id="ARBA00022441"/>
    </source>
</evidence>
<reference evidence="6 7" key="1">
    <citation type="journal article" date="2018" name="Nat. Ecol. Evol.">
        <title>Genomic signatures of mitonuclear coevolution across populations of Tigriopus californicus.</title>
        <authorList>
            <person name="Barreto F.S."/>
            <person name="Watson E.T."/>
            <person name="Lima T.G."/>
            <person name="Willett C.S."/>
            <person name="Edmands S."/>
            <person name="Li W."/>
            <person name="Burton R.S."/>
        </authorList>
    </citation>
    <scope>NUCLEOTIDE SEQUENCE [LARGE SCALE GENOMIC DNA]</scope>
    <source>
        <strain evidence="6 7">San Diego</strain>
    </source>
</reference>
<dbReference type="STRING" id="6832.A0A553NC00"/>
<dbReference type="Gene3D" id="2.120.10.80">
    <property type="entry name" value="Kelch-type beta propeller"/>
    <property type="match status" value="1"/>
</dbReference>
<dbReference type="SMART" id="SM00225">
    <property type="entry name" value="BTB"/>
    <property type="match status" value="1"/>
</dbReference>
<dbReference type="InterPro" id="IPR056737">
    <property type="entry name" value="Beta-prop_ATRN-MKLN-like"/>
</dbReference>
<keyword evidence="7" id="KW-1185">Reference proteome</keyword>
<dbReference type="AlphaFoldDB" id="A0A553NC00"/>
<keyword evidence="2" id="KW-0880">Kelch repeat</keyword>
<dbReference type="SMART" id="SM00612">
    <property type="entry name" value="Kelch"/>
    <property type="match status" value="4"/>
</dbReference>
<dbReference type="SUPFAM" id="SSF54695">
    <property type="entry name" value="POZ domain"/>
    <property type="match status" value="1"/>
</dbReference>
<dbReference type="GO" id="GO:0016567">
    <property type="term" value="P:protein ubiquitination"/>
    <property type="evidence" value="ECO:0007669"/>
    <property type="project" value="UniProtKB-UniPathway"/>
</dbReference>
<dbReference type="PROSITE" id="PS50097">
    <property type="entry name" value="BTB"/>
    <property type="match status" value="1"/>
</dbReference>
<evidence type="ECO:0000313" key="7">
    <source>
        <dbReference type="Proteomes" id="UP000318571"/>
    </source>
</evidence>
<dbReference type="UniPathway" id="UPA00143"/>
<keyword evidence="3" id="KW-0677">Repeat</keyword>
<dbReference type="PIRSF" id="PIRSF037037">
    <property type="entry name" value="Kelch-like_protein_gigaxonin"/>
    <property type="match status" value="1"/>
</dbReference>
<dbReference type="InterPro" id="IPR015915">
    <property type="entry name" value="Kelch-typ_b-propeller"/>
</dbReference>
<feature type="domain" description="BTB" evidence="5">
    <location>
        <begin position="37"/>
        <end position="111"/>
    </location>
</feature>
<evidence type="ECO:0000256" key="1">
    <source>
        <dbReference type="ARBA" id="ARBA00013699"/>
    </source>
</evidence>
<evidence type="ECO:0000259" key="5">
    <source>
        <dbReference type="PROSITE" id="PS50097"/>
    </source>
</evidence>
<dbReference type="Gene3D" id="1.25.40.420">
    <property type="match status" value="1"/>
</dbReference>
<name>A0A553NC00_TIGCA</name>
<dbReference type="Pfam" id="PF24981">
    <property type="entry name" value="Beta-prop_ATRN-LZTR1"/>
    <property type="match status" value="1"/>
</dbReference>
<dbReference type="PANTHER" id="PTHR45632:SF3">
    <property type="entry name" value="KELCH-LIKE PROTEIN 32"/>
    <property type="match status" value="1"/>
</dbReference>
<gene>
    <name evidence="6" type="ORF">TCAL_05581</name>
</gene>
<dbReference type="PANTHER" id="PTHR45632">
    <property type="entry name" value="LD33804P"/>
    <property type="match status" value="1"/>
</dbReference>
<dbReference type="EMBL" id="VCGU01000458">
    <property type="protein sequence ID" value="TRY62974.1"/>
    <property type="molecule type" value="Genomic_DNA"/>
</dbReference>
<comment type="function">
    <text evidence="4">Probable substrate-specific adapter of an E3 ubiquitin-protein ligase complex which mediates the ubiquitination and subsequent proteasomal degradation of target proteins. May have a role in synapse differentiation and growth.</text>
</comment>